<dbReference type="Proteomes" id="UP000695562">
    <property type="component" value="Unassembled WGS sequence"/>
</dbReference>
<organism evidence="2 3">
    <name type="scientific">Polysphondylium violaceum</name>
    <dbReference type="NCBI Taxonomy" id="133409"/>
    <lineage>
        <taxon>Eukaryota</taxon>
        <taxon>Amoebozoa</taxon>
        <taxon>Evosea</taxon>
        <taxon>Eumycetozoa</taxon>
        <taxon>Dictyostelia</taxon>
        <taxon>Dictyosteliales</taxon>
        <taxon>Dictyosteliaceae</taxon>
        <taxon>Polysphondylium</taxon>
    </lineage>
</organism>
<feature type="compositionally biased region" description="Acidic residues" evidence="1">
    <location>
        <begin position="247"/>
        <end position="261"/>
    </location>
</feature>
<evidence type="ECO:0000256" key="1">
    <source>
        <dbReference type="SAM" id="MobiDB-lite"/>
    </source>
</evidence>
<reference evidence="2" key="1">
    <citation type="submission" date="2020-01" db="EMBL/GenBank/DDBJ databases">
        <title>Development of genomics and gene disruption for Polysphondylium violaceum indicates a role for the polyketide synthase stlB in stalk morphogenesis.</title>
        <authorList>
            <person name="Narita B."/>
            <person name="Kawabe Y."/>
            <person name="Kin K."/>
            <person name="Saito T."/>
            <person name="Gibbs R."/>
            <person name="Kuspa A."/>
            <person name="Muzny D."/>
            <person name="Queller D."/>
            <person name="Richards S."/>
            <person name="Strassman J."/>
            <person name="Sucgang R."/>
            <person name="Worley K."/>
            <person name="Schaap P."/>
        </authorList>
    </citation>
    <scope>NUCLEOTIDE SEQUENCE</scope>
    <source>
        <strain evidence="2">QSvi11</strain>
    </source>
</reference>
<sequence length="466" mass="54751">MDQFICFNTINENILKPISLFYNSNLENNTQILKNNNNNLEDILNQDLESNVEYDTINSNSDNNNIGNNNINNNQVEQQTTTTTINVENVQDMLNKRDHSSISQFFNDQQQHYNQFTYNLIFYLFNSHPKSIVDFVQSYNGIIPFNSFSFLFPLQPTQQNLSPQIDDSFVLDSKLFEQQYQQQQHLILDIPDHYSLDSSYCYSSNNSSPIQLKDKIIHHYHPYKFTNNSIIPTPSIPTIEEEQKQEDNDEEYVGEEEEEQENIVSAPSVTKKKKENNQDMRNNKRLYFFMNNENMNYDHYRNLPLFKCKNIVKYIRGYNSIAFSKLVSKKQYNDNNNSNIKRGNNISFLEIYAPLLMMKQEKAARLLNISTSVLSKKWTESFGGGRKWPYRSLQASIEKYHSSFRPSNSRNNGDNGDNQDCLKELIKEFDDLLRPALIEMSFSSNTEIKLQDYYSSFDFNIQYPNR</sequence>
<dbReference type="EMBL" id="AJWJ01000159">
    <property type="protein sequence ID" value="KAF2074196.1"/>
    <property type="molecule type" value="Genomic_DNA"/>
</dbReference>
<name>A0A8J4PVB0_9MYCE</name>
<keyword evidence="3" id="KW-1185">Reference proteome</keyword>
<evidence type="ECO:0008006" key="4">
    <source>
        <dbReference type="Google" id="ProtNLM"/>
    </source>
</evidence>
<dbReference type="AlphaFoldDB" id="A0A8J4PVB0"/>
<feature type="region of interest" description="Disordered" evidence="1">
    <location>
        <begin position="241"/>
        <end position="277"/>
    </location>
</feature>
<proteinExistence type="predicted"/>
<evidence type="ECO:0000313" key="3">
    <source>
        <dbReference type="Proteomes" id="UP000695562"/>
    </source>
</evidence>
<gene>
    <name evidence="2" type="ORF">CYY_004482</name>
</gene>
<comment type="caution">
    <text evidence="2">The sequence shown here is derived from an EMBL/GenBank/DDBJ whole genome shotgun (WGS) entry which is preliminary data.</text>
</comment>
<evidence type="ECO:0000313" key="2">
    <source>
        <dbReference type="EMBL" id="KAF2074196.1"/>
    </source>
</evidence>
<accession>A0A8J4PVB0</accession>
<protein>
    <recommendedName>
        <fullName evidence="4">RWP-RK domain-containing protein</fullName>
    </recommendedName>
</protein>